<evidence type="ECO:0000256" key="5">
    <source>
        <dbReference type="SAM" id="MobiDB-lite"/>
    </source>
</evidence>
<feature type="compositionally biased region" description="Basic and acidic residues" evidence="5">
    <location>
        <begin position="286"/>
        <end position="318"/>
    </location>
</feature>
<evidence type="ECO:0000259" key="6">
    <source>
        <dbReference type="Pfam" id="PF12253"/>
    </source>
</evidence>
<dbReference type="Pfam" id="PF12253">
    <property type="entry name" value="CAF1A_dimeriz"/>
    <property type="match status" value="1"/>
</dbReference>
<feature type="region of interest" description="Disordered" evidence="5">
    <location>
        <begin position="1"/>
        <end position="26"/>
    </location>
</feature>
<feature type="region of interest" description="Disordered" evidence="5">
    <location>
        <begin position="552"/>
        <end position="583"/>
    </location>
</feature>
<feature type="region of interest" description="Disordered" evidence="5">
    <location>
        <begin position="229"/>
        <end position="321"/>
    </location>
</feature>
<evidence type="ECO:0000313" key="8">
    <source>
        <dbReference type="Proteomes" id="UP000001194"/>
    </source>
</evidence>
<dbReference type="AlphaFoldDB" id="B0D3I8"/>
<keyword evidence="4" id="KW-0539">Nucleus</keyword>
<dbReference type="EMBL" id="DS547096">
    <property type="protein sequence ID" value="EDR11284.1"/>
    <property type="molecule type" value="Genomic_DNA"/>
</dbReference>
<accession>B0D3I8</accession>
<dbReference type="HOGENOM" id="CLU_012467_0_0_1"/>
<protein>
    <submittedName>
        <fullName evidence="7">Predicted protein</fullName>
    </submittedName>
</protein>
<keyword evidence="3" id="KW-0234">DNA repair</keyword>
<dbReference type="RefSeq" id="XP_001878585.1">
    <property type="nucleotide sequence ID" value="XM_001878550.1"/>
</dbReference>
<feature type="compositionally biased region" description="Low complexity" evidence="5">
    <location>
        <begin position="17"/>
        <end position="26"/>
    </location>
</feature>
<feature type="compositionally biased region" description="Polar residues" evidence="5">
    <location>
        <begin position="252"/>
        <end position="262"/>
    </location>
</feature>
<dbReference type="GeneID" id="6074161"/>
<evidence type="ECO:0000256" key="4">
    <source>
        <dbReference type="ARBA" id="ARBA00023242"/>
    </source>
</evidence>
<feature type="region of interest" description="Disordered" evidence="5">
    <location>
        <begin position="601"/>
        <end position="620"/>
    </location>
</feature>
<evidence type="ECO:0000256" key="1">
    <source>
        <dbReference type="ARBA" id="ARBA00004123"/>
    </source>
</evidence>
<proteinExistence type="predicted"/>
<dbReference type="InterPro" id="IPR022043">
    <property type="entry name" value="CAF1A_DD"/>
</dbReference>
<dbReference type="PANTHER" id="PTHR15272">
    <property type="entry name" value="CHROMATIN ASSEMBLY FACTOR 1 SUBUNIT A CAF-1 SUBUNIT A"/>
    <property type="match status" value="1"/>
</dbReference>
<evidence type="ECO:0000313" key="7">
    <source>
        <dbReference type="EMBL" id="EDR11284.1"/>
    </source>
</evidence>
<dbReference type="KEGG" id="lbc:LACBIDRAFT_315938"/>
<name>B0D3I8_LACBS</name>
<evidence type="ECO:0000256" key="3">
    <source>
        <dbReference type="ARBA" id="ARBA00023204"/>
    </source>
</evidence>
<dbReference type="GO" id="GO:0005634">
    <property type="term" value="C:nucleus"/>
    <property type="evidence" value="ECO:0007669"/>
    <property type="project" value="UniProtKB-SubCell"/>
</dbReference>
<sequence>MKAPLTIMSSSETNKATTSSLSSSSTLDPKKQEIISIIELKNGKVVCKQKCISFEKQSETLQEIVKFREMLEGRIEKQLPPLDVIPDEHQPLIAKLAHESDKTLGALAKHIHHELLPTQDEDEEIQKVSSANVALPLKVVESAIKLILSRNNYGLDFGNAKPPAAVSVWRWEVKDKYREWLPKTGREKAEARLAERVRAKEDLKLTFDALPQTERDKIFDMRIRKNPAKDINTDTTLEPERLEQQPDESMKPSPQQLNQQVKQKSENVENDAATDSATPKASRPKKALDAEKAAKEKERLERKAAKVEKEKKEKDAQSKSRSIMANFFAKPKASKASTSSRAPSNEVEIAIAGPSQVQSEFSKSFKPFVLKKDATLAPINWFLKKGKQRRRHVSSAHANEVINIDCDDGDEDIIIVDMQDCQSTKGQADLGTMSARDRLDSILATLPPSAEPSRHLSRRNRQFKTYNPVAVRDIVSQLSEAEIIGDDALVRRLLENLRDRTIVPAKVLIFTEDARPGYFGTWSRSSRIIGPRTPLAKDVLVFDYGYNSGEEWEQEAAGDADDVADDGEDEDPENEDVDSDLDSWLVDDDEEPMVLDAELTPPEVDFTPHSTKRKADDGERRLEKKRKVVVPLVPFVKGPCWETTLGVCSYDPFKSYRLQLFNDTPFPIDPFTFVSSCIEDQQSSAAPIPTNGDGVFIVPSLPPRLTAPNNATFIDCTPFVSSPGSSVTAPKKPAPTPKTPFPDTHLPFLLDKITQLQASSFILLVEAIYHDLRGHKVTKISIEAKVREVGEKCKEKKVWVVRPSILATQVP</sequence>
<organism evidence="8">
    <name type="scientific">Laccaria bicolor (strain S238N-H82 / ATCC MYA-4686)</name>
    <name type="common">Bicoloured deceiver</name>
    <name type="synonym">Laccaria laccata var. bicolor</name>
    <dbReference type="NCBI Taxonomy" id="486041"/>
    <lineage>
        <taxon>Eukaryota</taxon>
        <taxon>Fungi</taxon>
        <taxon>Dikarya</taxon>
        <taxon>Basidiomycota</taxon>
        <taxon>Agaricomycotina</taxon>
        <taxon>Agaricomycetes</taxon>
        <taxon>Agaricomycetidae</taxon>
        <taxon>Agaricales</taxon>
        <taxon>Agaricineae</taxon>
        <taxon>Hydnangiaceae</taxon>
        <taxon>Laccaria</taxon>
    </lineage>
</organism>
<feature type="domain" description="Chromatin assembly factor 1 subunit A dimerization" evidence="6">
    <location>
        <begin position="506"/>
        <end position="578"/>
    </location>
</feature>
<dbReference type="Proteomes" id="UP000001194">
    <property type="component" value="Unassembled WGS sequence"/>
</dbReference>
<feature type="compositionally biased region" description="Polar residues" evidence="5">
    <location>
        <begin position="7"/>
        <end position="16"/>
    </location>
</feature>
<evidence type="ECO:0000256" key="2">
    <source>
        <dbReference type="ARBA" id="ARBA00022763"/>
    </source>
</evidence>
<gene>
    <name evidence="7" type="ORF">LACBIDRAFT_315938</name>
</gene>
<dbReference type="GO" id="GO:0033186">
    <property type="term" value="C:CAF-1 complex"/>
    <property type="evidence" value="ECO:0007669"/>
    <property type="project" value="TreeGrafter"/>
</dbReference>
<keyword evidence="2" id="KW-0227">DNA damage</keyword>
<dbReference type="GO" id="GO:0006334">
    <property type="term" value="P:nucleosome assembly"/>
    <property type="evidence" value="ECO:0007669"/>
    <property type="project" value="TreeGrafter"/>
</dbReference>
<dbReference type="PANTHER" id="PTHR15272:SF0">
    <property type="entry name" value="CHROMATIN ASSEMBLY FACTOR 1 SUBUNIT A"/>
    <property type="match status" value="1"/>
</dbReference>
<comment type="subcellular location">
    <subcellularLocation>
        <location evidence="1">Nucleus</location>
    </subcellularLocation>
</comment>
<dbReference type="STRING" id="486041.B0D3I8"/>
<keyword evidence="8" id="KW-1185">Reference proteome</keyword>
<dbReference type="InParanoid" id="B0D3I8"/>
<reference evidence="7 8" key="1">
    <citation type="journal article" date="2008" name="Nature">
        <title>The genome of Laccaria bicolor provides insights into mycorrhizal symbiosis.</title>
        <authorList>
            <person name="Martin F."/>
            <person name="Aerts A."/>
            <person name="Ahren D."/>
            <person name="Brun A."/>
            <person name="Danchin E.G.J."/>
            <person name="Duchaussoy F."/>
            <person name="Gibon J."/>
            <person name="Kohler A."/>
            <person name="Lindquist E."/>
            <person name="Pereda V."/>
            <person name="Salamov A."/>
            <person name="Shapiro H.J."/>
            <person name="Wuyts J."/>
            <person name="Blaudez D."/>
            <person name="Buee M."/>
            <person name="Brokstein P."/>
            <person name="Canbaeck B."/>
            <person name="Cohen D."/>
            <person name="Courty P.E."/>
            <person name="Coutinho P.M."/>
            <person name="Delaruelle C."/>
            <person name="Detter J.C."/>
            <person name="Deveau A."/>
            <person name="DiFazio S."/>
            <person name="Duplessis S."/>
            <person name="Fraissinet-Tachet L."/>
            <person name="Lucic E."/>
            <person name="Frey-Klett P."/>
            <person name="Fourrey C."/>
            <person name="Feussner I."/>
            <person name="Gay G."/>
            <person name="Grimwood J."/>
            <person name="Hoegger P.J."/>
            <person name="Jain P."/>
            <person name="Kilaru S."/>
            <person name="Labbe J."/>
            <person name="Lin Y.C."/>
            <person name="Legue V."/>
            <person name="Le Tacon F."/>
            <person name="Marmeisse R."/>
            <person name="Melayah D."/>
            <person name="Montanini B."/>
            <person name="Muratet M."/>
            <person name="Nehls U."/>
            <person name="Niculita-Hirzel H."/>
            <person name="Oudot-Le Secq M.P."/>
            <person name="Peter M."/>
            <person name="Quesneville H."/>
            <person name="Rajashekar B."/>
            <person name="Reich M."/>
            <person name="Rouhier N."/>
            <person name="Schmutz J."/>
            <person name="Yin T."/>
            <person name="Chalot M."/>
            <person name="Henrissat B."/>
            <person name="Kuees U."/>
            <person name="Lucas S."/>
            <person name="Van de Peer Y."/>
            <person name="Podila G.K."/>
            <person name="Polle A."/>
            <person name="Pukkila P.J."/>
            <person name="Richardson P.M."/>
            <person name="Rouze P."/>
            <person name="Sanders I.R."/>
            <person name="Stajich J.E."/>
            <person name="Tunlid A."/>
            <person name="Tuskan G."/>
            <person name="Grigoriev I.V."/>
        </authorList>
    </citation>
    <scope>NUCLEOTIDE SEQUENCE [LARGE SCALE GENOMIC DNA]</scope>
    <source>
        <strain evidence="8">S238N-H82 / ATCC MYA-4686</strain>
    </source>
</reference>
<dbReference type="GO" id="GO:0006281">
    <property type="term" value="P:DNA repair"/>
    <property type="evidence" value="ECO:0007669"/>
    <property type="project" value="UniProtKB-KW"/>
</dbReference>
<dbReference type="OrthoDB" id="440676at2759"/>
<feature type="compositionally biased region" description="Basic and acidic residues" evidence="5">
    <location>
        <begin position="229"/>
        <end position="250"/>
    </location>
</feature>